<dbReference type="PANTHER" id="PTHR43977">
    <property type="entry name" value="STRUCTURAL MAINTENANCE OF CHROMOSOMES PROTEIN 3"/>
    <property type="match status" value="1"/>
</dbReference>
<evidence type="ECO:0000256" key="6">
    <source>
        <dbReference type="ARBA" id="ARBA00023242"/>
    </source>
</evidence>
<dbReference type="GO" id="GO:0051276">
    <property type="term" value="P:chromosome organization"/>
    <property type="evidence" value="ECO:0007669"/>
    <property type="project" value="InterPro"/>
</dbReference>
<keyword evidence="4" id="KW-0498">Mitosis</keyword>
<dbReference type="SUPFAM" id="SSF52540">
    <property type="entry name" value="P-loop containing nucleoside triphosphate hydrolases"/>
    <property type="match status" value="1"/>
</dbReference>
<dbReference type="Gene3D" id="1.20.1060.20">
    <property type="match status" value="1"/>
</dbReference>
<evidence type="ECO:0000313" key="11">
    <source>
        <dbReference type="EMBL" id="KAJ1913897.1"/>
    </source>
</evidence>
<name>A0A9W8DQV6_9FUNG</name>
<dbReference type="GO" id="GO:0016887">
    <property type="term" value="F:ATP hydrolysis activity"/>
    <property type="evidence" value="ECO:0007669"/>
    <property type="project" value="InterPro"/>
</dbReference>
<dbReference type="GO" id="GO:0005694">
    <property type="term" value="C:chromosome"/>
    <property type="evidence" value="ECO:0007669"/>
    <property type="project" value="InterPro"/>
</dbReference>
<dbReference type="GO" id="GO:0007059">
    <property type="term" value="P:chromosome segregation"/>
    <property type="evidence" value="ECO:0007669"/>
    <property type="project" value="UniProtKB-ARBA"/>
</dbReference>
<evidence type="ECO:0000256" key="8">
    <source>
        <dbReference type="PIRNR" id="PIRNR005719"/>
    </source>
</evidence>
<evidence type="ECO:0000313" key="12">
    <source>
        <dbReference type="Proteomes" id="UP001150569"/>
    </source>
</evidence>
<dbReference type="GO" id="GO:0005634">
    <property type="term" value="C:nucleus"/>
    <property type="evidence" value="ECO:0007669"/>
    <property type="project" value="UniProtKB-SubCell"/>
</dbReference>
<evidence type="ECO:0000256" key="1">
    <source>
        <dbReference type="ARBA" id="ARBA00004123"/>
    </source>
</evidence>
<organism evidence="11 12">
    <name type="scientific">Tieghemiomyces parasiticus</name>
    <dbReference type="NCBI Taxonomy" id="78921"/>
    <lineage>
        <taxon>Eukaryota</taxon>
        <taxon>Fungi</taxon>
        <taxon>Fungi incertae sedis</taxon>
        <taxon>Zoopagomycota</taxon>
        <taxon>Kickxellomycotina</taxon>
        <taxon>Dimargaritomycetes</taxon>
        <taxon>Dimargaritales</taxon>
        <taxon>Dimargaritaceae</taxon>
        <taxon>Tieghemiomyces</taxon>
    </lineage>
</organism>
<dbReference type="SUPFAM" id="SSF75553">
    <property type="entry name" value="Smc hinge domain"/>
    <property type="match status" value="1"/>
</dbReference>
<feature type="coiled-coil region" evidence="9">
    <location>
        <begin position="424"/>
        <end position="465"/>
    </location>
</feature>
<dbReference type="InterPro" id="IPR010935">
    <property type="entry name" value="SMC_hinge"/>
</dbReference>
<evidence type="ECO:0000256" key="4">
    <source>
        <dbReference type="ARBA" id="ARBA00022776"/>
    </source>
</evidence>
<keyword evidence="12" id="KW-1185">Reference proteome</keyword>
<protein>
    <recommendedName>
        <fullName evidence="8">Structural maintenance of chromosomes protein</fullName>
    </recommendedName>
</protein>
<keyword evidence="5 9" id="KW-0175">Coiled coil</keyword>
<dbReference type="Gene3D" id="3.40.50.300">
    <property type="entry name" value="P-loop containing nucleotide triphosphate hydrolases"/>
    <property type="match status" value="2"/>
</dbReference>
<evidence type="ECO:0000256" key="7">
    <source>
        <dbReference type="ARBA" id="ARBA00023306"/>
    </source>
</evidence>
<dbReference type="OrthoDB" id="431497at2759"/>
<evidence type="ECO:0000259" key="10">
    <source>
        <dbReference type="SMART" id="SM00968"/>
    </source>
</evidence>
<sequence length="1191" mass="136887">MRIIIQGFKSYKDQTVIEPFSPKHNSVVGRNGSGKSNFFAALRFVLSDAYTNMNREERQALLHEGSGAATMSAFVEVIFDNSDNRFPTSRNETVIRRTIGLKKDEYSLDRRSSSKTDIMNLLESAGFSRSNPYYIVPQGRVTSLTHAKDQERLQLLKEVAGTRVYETRRQESVKILDDTNLKRQKITDVLKYIEERLAELEEEKEELKHFQEFDRDRRCLEYTIYSRDQTEIVDLLEELEEDRRRDMVGSNQKREQLSDQERAILDMEQEVLELRQKSEFQSIEKQRCIEEYEEKVKSKAQLEISLNDLLNSQNLQAGSQKSMKKEIAQLEKQVQEKEAELEALMPEYSEALAEEQRIRQSYEVVTTQRQGILAKQGRSARFKSQADRNTWLDREIRAVQATVHTQSQQVQVLEAETGQLREQCRDAKGAIAATQSQLEALANEARNLDQRVATLRDDRNQQLDRRKALWREEAMADAKLGTLVEELRRAERTLSGMMNKATNQGLQCVQRLIRSGEMSGVYGPLYQLFEVDDRYKTAVETIGNTSLFYVVVDTDSTATALLERLRREKAGRVTVMPLNRMRPRATEYPAASDAIPMLHKLRYDARYESALRQVFGKAVICPNLEVAGAYARSHGVTGVTLEGDRVDKKGALTGGYLDNRRSRLDAVRDLKRTQVQWDELHTAAGSTKEEISSLDARVTQILSEIQVCEAQRRRATDQRSWIQMDAENKGREVKVYEETLALKEKALLAAQARITQWKAQIEAFRTERASVFTSDLSPAEHDHLEQLGTQVEALSKQLDAAASGRAELEGRKNLLENELNARLVRRLAELRRRAEEADAHVSDQTVRDRKLSLQAAETELERLTEQIQDIEAQLEADTAAIGDLQQRLERARTDQQENSRRLENLQKNAEKYLSRRSLLLQRKEECMRNIRELGVLPEEAFNKYLDTSTQKLVRKLHKVNEGLKKYSHVNKKAFEQYNNFTRQRDELLKRQDELNASFKSIEDLIEMLDQRKDDVIERTFKQVAKYFAEVFEKLVPAGKGQLIMQRRFDRNTMDDFDEATPNDGNVENYTGVAIKVSFNSKTDEGLRMQQLSGGQKSVVALALIFAIQRCDPAPFYLFDEIDANLDAVYRTAVARMIHELSDNAQFITTTFRPEMLAECDKFYGVTFVNKVSHVNSISKEDAMGFVEQQQV</sequence>
<dbReference type="FunFam" id="3.40.50.300:FF:000370">
    <property type="entry name" value="Structural maintenance of chromosomes 3"/>
    <property type="match status" value="1"/>
</dbReference>
<dbReference type="PIRSF" id="PIRSF005719">
    <property type="entry name" value="SMC"/>
    <property type="match status" value="1"/>
</dbReference>
<keyword evidence="6 8" id="KW-0539">Nucleus</keyword>
<dbReference type="Gene3D" id="3.30.70.1620">
    <property type="match status" value="1"/>
</dbReference>
<feature type="coiled-coil region" evidence="9">
    <location>
        <begin position="798"/>
        <end position="922"/>
    </location>
</feature>
<comment type="subcellular location">
    <subcellularLocation>
        <location evidence="1 8">Nucleus</location>
    </subcellularLocation>
</comment>
<dbReference type="InterPro" id="IPR036277">
    <property type="entry name" value="SMC_hinge_sf"/>
</dbReference>
<dbReference type="InterPro" id="IPR041741">
    <property type="entry name" value="SMC3_ABC_euk"/>
</dbReference>
<keyword evidence="7" id="KW-0131">Cell cycle</keyword>
<dbReference type="GO" id="GO:0051301">
    <property type="term" value="P:cell division"/>
    <property type="evidence" value="ECO:0007669"/>
    <property type="project" value="UniProtKB-KW"/>
</dbReference>
<feature type="coiled-coil region" evidence="9">
    <location>
        <begin position="320"/>
        <end position="347"/>
    </location>
</feature>
<dbReference type="Pfam" id="PF02463">
    <property type="entry name" value="SMC_N"/>
    <property type="match status" value="1"/>
</dbReference>
<dbReference type="InterPro" id="IPR024704">
    <property type="entry name" value="SMC"/>
</dbReference>
<feature type="coiled-coil region" evidence="9">
    <location>
        <begin position="250"/>
        <end position="277"/>
    </location>
</feature>
<dbReference type="SMART" id="SM00968">
    <property type="entry name" value="SMC_hinge"/>
    <property type="match status" value="1"/>
</dbReference>
<dbReference type="CDD" id="cd03272">
    <property type="entry name" value="ABC_SMC3_euk"/>
    <property type="match status" value="1"/>
</dbReference>
<evidence type="ECO:0000256" key="3">
    <source>
        <dbReference type="ARBA" id="ARBA00022618"/>
    </source>
</evidence>
<dbReference type="Proteomes" id="UP001150569">
    <property type="component" value="Unassembled WGS sequence"/>
</dbReference>
<dbReference type="FunFam" id="3.40.50.300:FF:000424">
    <property type="entry name" value="Structural maintenance of chromosomes 3"/>
    <property type="match status" value="1"/>
</dbReference>
<evidence type="ECO:0000256" key="2">
    <source>
        <dbReference type="ARBA" id="ARBA00005917"/>
    </source>
</evidence>
<feature type="coiled-coil region" evidence="9">
    <location>
        <begin position="183"/>
        <end position="210"/>
    </location>
</feature>
<feature type="coiled-coil region" evidence="9">
    <location>
        <begin position="970"/>
        <end position="997"/>
    </location>
</feature>
<dbReference type="AlphaFoldDB" id="A0A9W8DQV6"/>
<comment type="caution">
    <text evidence="11">The sequence shown here is derived from an EMBL/GenBank/DDBJ whole genome shotgun (WGS) entry which is preliminary data.</text>
</comment>
<feature type="domain" description="SMC hinge" evidence="10">
    <location>
        <begin position="519"/>
        <end position="631"/>
    </location>
</feature>
<dbReference type="EMBL" id="JANBPT010000718">
    <property type="protein sequence ID" value="KAJ1913897.1"/>
    <property type="molecule type" value="Genomic_DNA"/>
</dbReference>
<dbReference type="InterPro" id="IPR027417">
    <property type="entry name" value="P-loop_NTPase"/>
</dbReference>
<reference evidence="11" key="1">
    <citation type="submission" date="2022-07" db="EMBL/GenBank/DDBJ databases">
        <title>Phylogenomic reconstructions and comparative analyses of Kickxellomycotina fungi.</title>
        <authorList>
            <person name="Reynolds N.K."/>
            <person name="Stajich J.E."/>
            <person name="Barry K."/>
            <person name="Grigoriev I.V."/>
            <person name="Crous P."/>
            <person name="Smith M.E."/>
        </authorList>
    </citation>
    <scope>NUCLEOTIDE SEQUENCE</scope>
    <source>
        <strain evidence="11">RSA 861</strain>
    </source>
</reference>
<accession>A0A9W8DQV6</accession>
<comment type="similarity">
    <text evidence="2">Belongs to the SMC family. SMC3 subfamily.</text>
</comment>
<gene>
    <name evidence="11" type="primary">SMC3_2</name>
    <name evidence="11" type="ORF">IWQ60_009031</name>
</gene>
<evidence type="ECO:0000256" key="5">
    <source>
        <dbReference type="ARBA" id="ARBA00023054"/>
    </source>
</evidence>
<dbReference type="Pfam" id="PF06470">
    <property type="entry name" value="SMC_hinge"/>
    <property type="match status" value="1"/>
</dbReference>
<dbReference type="GO" id="GO:0005524">
    <property type="term" value="F:ATP binding"/>
    <property type="evidence" value="ECO:0007669"/>
    <property type="project" value="InterPro"/>
</dbReference>
<evidence type="ECO:0000256" key="9">
    <source>
        <dbReference type="SAM" id="Coils"/>
    </source>
</evidence>
<dbReference type="InterPro" id="IPR003395">
    <property type="entry name" value="RecF/RecN/SMC_N"/>
</dbReference>
<proteinExistence type="inferred from homology"/>
<keyword evidence="3" id="KW-0132">Cell division</keyword>